<organism evidence="2 3">
    <name type="scientific">Thermosynechococcus vestitus (strain NIES-2133 / IAM M-273 / BP-1)</name>
    <dbReference type="NCBI Taxonomy" id="197221"/>
    <lineage>
        <taxon>Bacteria</taxon>
        <taxon>Bacillati</taxon>
        <taxon>Cyanobacteriota</taxon>
        <taxon>Cyanophyceae</taxon>
        <taxon>Acaryochloridales</taxon>
        <taxon>Thermosynechococcaceae</taxon>
        <taxon>Thermosynechococcus</taxon>
    </lineage>
</organism>
<dbReference type="Pfam" id="PF03968">
    <property type="entry name" value="LptD_N"/>
    <property type="match status" value="1"/>
</dbReference>
<evidence type="ECO:0000259" key="1">
    <source>
        <dbReference type="Pfam" id="PF03968"/>
    </source>
</evidence>
<accession>Q8DIL2</accession>
<dbReference type="RefSeq" id="WP_011057412.1">
    <property type="nucleotide sequence ID" value="NC_004113.1"/>
</dbReference>
<dbReference type="PATRIC" id="fig|197221.4.peg.1648"/>
<dbReference type="EMBL" id="BA000039">
    <property type="protein sequence ID" value="BAC09124.1"/>
    <property type="molecule type" value="Genomic_DNA"/>
</dbReference>
<dbReference type="STRING" id="197221.gene:10748174"/>
<evidence type="ECO:0000313" key="2">
    <source>
        <dbReference type="EMBL" id="BAC09124.1"/>
    </source>
</evidence>
<dbReference type="Gene3D" id="2.60.450.10">
    <property type="entry name" value="Lipopolysaccharide (LPS) transport protein A like domain"/>
    <property type="match status" value="1"/>
</dbReference>
<dbReference type="InterPro" id="IPR005653">
    <property type="entry name" value="OstA-like_N"/>
</dbReference>
<keyword evidence="3" id="KW-1185">Reference proteome</keyword>
<evidence type="ECO:0000313" key="3">
    <source>
        <dbReference type="Proteomes" id="UP000000440"/>
    </source>
</evidence>
<feature type="domain" description="Organic solvent tolerance-like N-terminal" evidence="1">
    <location>
        <begin position="70"/>
        <end position="115"/>
    </location>
</feature>
<proteinExistence type="predicted"/>
<sequence length="148" mass="16196">MLQSCSRWPSRLLVLGTLGVGLAMAPLFWRPADSQEPPSQALTIIADVQQANAITGVITARGNVQLRYPARQIQATAAQAQYFSREGRIVLSGNVYVLQQGNSLRADTITYLIREAKFVALPAPSRQVESILMIPDDPNQQILTPVQP</sequence>
<dbReference type="Proteomes" id="UP000000440">
    <property type="component" value="Chromosome"/>
</dbReference>
<dbReference type="eggNOG" id="COG1934">
    <property type="taxonomic scope" value="Bacteria"/>
</dbReference>
<dbReference type="EnsemblBacteria" id="BAC09124">
    <property type="protein sequence ID" value="BAC09124"/>
    <property type="gene ID" value="BAC09124"/>
</dbReference>
<dbReference type="KEGG" id="tel:tll1572"/>
<dbReference type="AlphaFoldDB" id="Q8DIL2"/>
<name>Q8DIL2_THEVB</name>
<reference evidence="2 3" key="1">
    <citation type="journal article" date="2002" name="DNA Res.">
        <title>Complete genome structure of the thermophilic cyanobacterium Thermosynechococcus elongatus BP-1.</title>
        <authorList>
            <person name="Nakamura Y."/>
            <person name="Kaneko T."/>
            <person name="Sato S."/>
            <person name="Ikeuchi M."/>
            <person name="Katoh H."/>
            <person name="Sasamoto S."/>
            <person name="Watanabe A."/>
            <person name="Iriguchi M."/>
            <person name="Kawashima K."/>
            <person name="Kimura T."/>
            <person name="Kishida Y."/>
            <person name="Kiyokawa C."/>
            <person name="Kohara M."/>
            <person name="Matsumoto M."/>
            <person name="Matsuno A."/>
            <person name="Nakazaki N."/>
            <person name="Shimpo S."/>
            <person name="Sugimoto M."/>
            <person name="Takeuchi C."/>
            <person name="Yamada M."/>
            <person name="Tabata S."/>
        </authorList>
    </citation>
    <scope>NUCLEOTIDE SEQUENCE [LARGE SCALE GENOMIC DNA]</scope>
    <source>
        <strain evidence="3">IAM M-273 / NIES-2133 / BP-1</strain>
    </source>
</reference>
<gene>
    <name evidence="2" type="ordered locus">tll1572</name>
</gene>
<protein>
    <submittedName>
        <fullName evidence="2">Tll1572 protein</fullName>
    </submittedName>
</protein>